<dbReference type="GO" id="GO:0006351">
    <property type="term" value="P:DNA-templated transcription"/>
    <property type="evidence" value="ECO:0007669"/>
    <property type="project" value="InterPro"/>
</dbReference>
<dbReference type="PANTHER" id="PTHR19376">
    <property type="entry name" value="DNA-DIRECTED RNA POLYMERASE"/>
    <property type="match status" value="1"/>
</dbReference>
<keyword evidence="4" id="KW-0548">Nucleotidyltransferase</keyword>
<evidence type="ECO:0000313" key="8">
    <source>
        <dbReference type="Proteomes" id="UP000236316"/>
    </source>
</evidence>
<keyword evidence="2 7" id="KW-0240">DNA-directed RNA polymerase</keyword>
<feature type="domain" description="RNA polymerase Rpb1" evidence="6">
    <location>
        <begin position="66"/>
        <end position="602"/>
    </location>
</feature>
<dbReference type="GO" id="GO:0000428">
    <property type="term" value="C:DNA-directed RNA polymerase complex"/>
    <property type="evidence" value="ECO:0007669"/>
    <property type="project" value="UniProtKB-KW"/>
</dbReference>
<evidence type="ECO:0000256" key="1">
    <source>
        <dbReference type="ARBA" id="ARBA00012418"/>
    </source>
</evidence>
<dbReference type="GO" id="GO:0003899">
    <property type="term" value="F:DNA-directed RNA polymerase activity"/>
    <property type="evidence" value="ECO:0007669"/>
    <property type="project" value="UniProtKB-EC"/>
</dbReference>
<reference evidence="7" key="1">
    <citation type="submission" date="2017-08" db="EMBL/GenBank/DDBJ databases">
        <authorList>
            <consortium name="Urmite Genomes"/>
        </authorList>
    </citation>
    <scope>NUCLEOTIDE SEQUENCE [LARGE SCALE GENOMIC DNA]</scope>
    <source>
        <strain evidence="7">IHUMI-LCC2</strain>
    </source>
</reference>
<keyword evidence="5" id="KW-0804">Transcription</keyword>
<evidence type="ECO:0000256" key="2">
    <source>
        <dbReference type="ARBA" id="ARBA00022478"/>
    </source>
</evidence>
<evidence type="ECO:0000256" key="4">
    <source>
        <dbReference type="ARBA" id="ARBA00022695"/>
    </source>
</evidence>
<organism evidence="7">
    <name type="scientific">Orpheovirus IHUMI-LCC2</name>
    <dbReference type="NCBI Taxonomy" id="2023057"/>
    <lineage>
        <taxon>Viruses</taxon>
        <taxon>Varidnaviria</taxon>
        <taxon>Bamfordvirae</taxon>
        <taxon>Nucleocytoviricota</taxon>
        <taxon>Megaviricetes</taxon>
        <taxon>Pimascovirales</taxon>
        <taxon>Ocovirineae</taxon>
        <taxon>Orpheoviridae</taxon>
        <taxon>Alphaorpheovirus</taxon>
        <taxon>Alphaorpheovirus massiliense</taxon>
    </lineage>
</organism>
<gene>
    <name evidence="7" type="ORF">ORPV_978</name>
</gene>
<dbReference type="OrthoDB" id="8996at10239"/>
<sequence length="791" mass="88616">MSQLKLRKLLKNEIEYILKGVEINHPDPNVRIINGESLKETYRQQLRNISVPDDSVASVRKIKRVALTIKAAHEKAILDPGTTAGLLAATAASASVTQASLNVFHKAGARENSLSGIDAIKEVFDAVATRKAQSMFVHFKNKNMTVEDVFKIRHLIEGMSVANLIIDHAIFRTEDIKRYPYEAVYRRVSGKSIPNSQYIMRLYIDLNKLYSHKITTEDIAYSIEKEAPPRVLCVVSPTYGVLLEQGEVRGKLASARRYAIVDIYPDEAMTSASMIEKGLVGAEKSPEIFLQTIVFPSLKNWNVTGIAGIQKIYPVQTPLWSIVQDYYSTYNATELQDLPEDRRRAWTIQIAKHRIMKLGVPVTKLVSFLTSIGAKYNPDIPSTENTLFMIFPTNENPNDYVNRVISDDRKMKDIFRNQREEDIRATLNFIKSEERVLETDKKFKVITDFKERRRVKDLMVTMGLNVDENSGEDFTSFVIDVNDAGVTPKDYILSLIDSYKKIRNHPSDRGNYVYLETLGINMKDVLSHPLVDPTYTYTNNFHEMWAYFGIDAAKNVLARDAYEILTADGSTIDPRHVTLIADHMTHYGLVYGVNFAGAGKGEKGVLSLASIEQAGSVIIKETSMGSYESTKATSTAIFTGSRPQLGTGIVNLVEDRGKLEQYYKNKKNLDNLETRIISTMPIEPPGPEQTKQAQVLIADSTSTSNNEPVIQFNTNIVSPQPLAKVNIEGPSTILPSPNPNIANPELSLPVQQLQTPSLPSLLPNPQVDNYNNLLSRALPTQKEVIPEEFII</sequence>
<dbReference type="SUPFAM" id="SSF64484">
    <property type="entry name" value="beta and beta-prime subunits of DNA dependent RNA-polymerase"/>
    <property type="match status" value="1"/>
</dbReference>
<evidence type="ECO:0000256" key="3">
    <source>
        <dbReference type="ARBA" id="ARBA00022679"/>
    </source>
</evidence>
<dbReference type="InterPro" id="IPR045867">
    <property type="entry name" value="DNA-dir_RpoC_beta_prime"/>
</dbReference>
<name>A0A2I2L5Q8_9VIRU</name>
<keyword evidence="3" id="KW-0808">Transferase</keyword>
<accession>A0A2I2L5Q8</accession>
<dbReference type="KEGG" id="vg:35382825"/>
<dbReference type="InterPro" id="IPR007081">
    <property type="entry name" value="RNA_pol_Rpb1_5"/>
</dbReference>
<dbReference type="Pfam" id="PF04998">
    <property type="entry name" value="RNA_pol_Rpb1_5"/>
    <property type="match status" value="1"/>
</dbReference>
<dbReference type="RefSeq" id="YP_009449184.1">
    <property type="nucleotide sequence ID" value="NC_036594.1"/>
</dbReference>
<evidence type="ECO:0000313" key="7">
    <source>
        <dbReference type="EMBL" id="SNW62882.1"/>
    </source>
</evidence>
<dbReference type="EMBL" id="LT906555">
    <property type="protein sequence ID" value="SNW62882.1"/>
    <property type="molecule type" value="Genomic_DNA"/>
</dbReference>
<keyword evidence="8" id="KW-1185">Reference proteome</keyword>
<proteinExistence type="predicted"/>
<protein>
    <recommendedName>
        <fullName evidence="1">DNA-directed RNA polymerase</fullName>
        <ecNumber evidence="1">2.7.7.6</ecNumber>
    </recommendedName>
</protein>
<dbReference type="GeneID" id="35382825"/>
<dbReference type="GO" id="GO:0003677">
    <property type="term" value="F:DNA binding"/>
    <property type="evidence" value="ECO:0007669"/>
    <property type="project" value="InterPro"/>
</dbReference>
<evidence type="ECO:0000259" key="6">
    <source>
        <dbReference type="Pfam" id="PF04998"/>
    </source>
</evidence>
<dbReference type="Proteomes" id="UP000236316">
    <property type="component" value="Segment"/>
</dbReference>
<evidence type="ECO:0000256" key="5">
    <source>
        <dbReference type="ARBA" id="ARBA00023163"/>
    </source>
</evidence>
<dbReference type="EC" id="2.7.7.6" evidence="1"/>